<dbReference type="SMART" id="SM00822">
    <property type="entry name" value="PKS_KR"/>
    <property type="match status" value="1"/>
</dbReference>
<dbReference type="InterPro" id="IPR020904">
    <property type="entry name" value="Sc_DH/Rdtase_CS"/>
</dbReference>
<reference evidence="4 5" key="1">
    <citation type="submission" date="2023-08" db="EMBL/GenBank/DDBJ databases">
        <title>Functional and genomic diversity of the sorghum phyllosphere microbiome.</title>
        <authorList>
            <person name="Shade A."/>
        </authorList>
    </citation>
    <scope>NUCLEOTIDE SEQUENCE [LARGE SCALE GENOMIC DNA]</scope>
    <source>
        <strain evidence="4 5">SORGH_AS_0919</strain>
    </source>
</reference>
<dbReference type="EC" id="1.1.1.100" evidence="4"/>
<dbReference type="CDD" id="cd05233">
    <property type="entry name" value="SDR_c"/>
    <property type="match status" value="1"/>
</dbReference>
<dbReference type="PRINTS" id="PR00081">
    <property type="entry name" value="GDHRDH"/>
</dbReference>
<proteinExistence type="inferred from homology"/>
<dbReference type="NCBIfam" id="NF009466">
    <property type="entry name" value="PRK12826.1-2"/>
    <property type="match status" value="1"/>
</dbReference>
<dbReference type="Pfam" id="PF13561">
    <property type="entry name" value="adh_short_C2"/>
    <property type="match status" value="1"/>
</dbReference>
<dbReference type="NCBIfam" id="NF005559">
    <property type="entry name" value="PRK07231.1"/>
    <property type="match status" value="1"/>
</dbReference>
<dbReference type="GO" id="GO:0004316">
    <property type="term" value="F:3-oxoacyl-[acyl-carrier-protein] reductase (NADPH) activity"/>
    <property type="evidence" value="ECO:0007669"/>
    <property type="project" value="UniProtKB-EC"/>
</dbReference>
<dbReference type="InterPro" id="IPR002347">
    <property type="entry name" value="SDR_fam"/>
</dbReference>
<evidence type="ECO:0000259" key="3">
    <source>
        <dbReference type="SMART" id="SM00822"/>
    </source>
</evidence>
<evidence type="ECO:0000313" key="5">
    <source>
        <dbReference type="Proteomes" id="UP001260188"/>
    </source>
</evidence>
<dbReference type="SUPFAM" id="SSF51735">
    <property type="entry name" value="NAD(P)-binding Rossmann-fold domains"/>
    <property type="match status" value="1"/>
</dbReference>
<dbReference type="EMBL" id="JAVIZA010000001">
    <property type="protein sequence ID" value="MDR6167892.1"/>
    <property type="molecule type" value="Genomic_DNA"/>
</dbReference>
<dbReference type="RefSeq" id="WP_064955311.1">
    <property type="nucleotide sequence ID" value="NZ_CP018134.1"/>
</dbReference>
<dbReference type="PANTHER" id="PTHR42760">
    <property type="entry name" value="SHORT-CHAIN DEHYDROGENASES/REDUCTASES FAMILY MEMBER"/>
    <property type="match status" value="1"/>
</dbReference>
<keyword evidence="2 4" id="KW-0560">Oxidoreductase</keyword>
<feature type="domain" description="Ketoreductase" evidence="3">
    <location>
        <begin position="8"/>
        <end position="219"/>
    </location>
</feature>
<dbReference type="PANTHER" id="PTHR42760:SF115">
    <property type="entry name" value="3-OXOACYL-[ACYL-CARRIER-PROTEIN] REDUCTASE FABG"/>
    <property type="match status" value="1"/>
</dbReference>
<dbReference type="Proteomes" id="UP001260188">
    <property type="component" value="Unassembled WGS sequence"/>
</dbReference>
<evidence type="ECO:0000313" key="4">
    <source>
        <dbReference type="EMBL" id="MDR6167892.1"/>
    </source>
</evidence>
<organism evidence="4 5">
    <name type="scientific">Microbacterium paludicola</name>
    <dbReference type="NCBI Taxonomy" id="300019"/>
    <lineage>
        <taxon>Bacteria</taxon>
        <taxon>Bacillati</taxon>
        <taxon>Actinomycetota</taxon>
        <taxon>Actinomycetes</taxon>
        <taxon>Micrococcales</taxon>
        <taxon>Microbacteriaceae</taxon>
        <taxon>Microbacterium</taxon>
    </lineage>
</organism>
<sequence>MQWDLDGKVVVVTGAGRGIGRAIAETFMRERAVVVATDIAEDAVAWADDARRDAELDGASLACDVRSSASVRQAVDAALSRFGRVDVLVNNAGILGDGLIEDADAETWNRVFDVNVTGTFRTCHAVIPAMKRQGGGRIVNAASFAAIIPSVGGAAYAASKAAVVQFTRTLAGELGPWGITANAYAPGMIPTDMNGFADKPHDDQRRLLDTLTLRRWGDPREVADAVCFLASDASRYVTGTLLDVSGGKFATQFPQRAYEMAARA</sequence>
<gene>
    <name evidence="4" type="ORF">QE367_002096</name>
</gene>
<accession>A0ABU1I315</accession>
<dbReference type="InterPro" id="IPR057326">
    <property type="entry name" value="KR_dom"/>
</dbReference>
<dbReference type="InterPro" id="IPR036291">
    <property type="entry name" value="NAD(P)-bd_dom_sf"/>
</dbReference>
<dbReference type="Gene3D" id="3.40.50.720">
    <property type="entry name" value="NAD(P)-binding Rossmann-like Domain"/>
    <property type="match status" value="1"/>
</dbReference>
<protein>
    <submittedName>
        <fullName evidence="4">3-oxoacyl-[acyl-carrier protein] reductase</fullName>
        <ecNumber evidence="4">1.1.1.100</ecNumber>
    </submittedName>
</protein>
<evidence type="ECO:0000256" key="1">
    <source>
        <dbReference type="ARBA" id="ARBA00006484"/>
    </source>
</evidence>
<name>A0ABU1I315_9MICO</name>
<comment type="caution">
    <text evidence="4">The sequence shown here is derived from an EMBL/GenBank/DDBJ whole genome shotgun (WGS) entry which is preliminary data.</text>
</comment>
<dbReference type="PROSITE" id="PS00061">
    <property type="entry name" value="ADH_SHORT"/>
    <property type="match status" value="1"/>
</dbReference>
<evidence type="ECO:0000256" key="2">
    <source>
        <dbReference type="ARBA" id="ARBA00023002"/>
    </source>
</evidence>
<keyword evidence="5" id="KW-1185">Reference proteome</keyword>
<comment type="similarity">
    <text evidence="1">Belongs to the short-chain dehydrogenases/reductases (SDR) family.</text>
</comment>
<dbReference type="PRINTS" id="PR00080">
    <property type="entry name" value="SDRFAMILY"/>
</dbReference>